<evidence type="ECO:0000313" key="7">
    <source>
        <dbReference type="Proteomes" id="UP000585721"/>
    </source>
</evidence>
<keyword evidence="2 6" id="KW-0808">Transferase</keyword>
<evidence type="ECO:0000256" key="1">
    <source>
        <dbReference type="ARBA" id="ARBA00022676"/>
    </source>
</evidence>
<keyword evidence="1 6" id="KW-0328">Glycosyltransferase</keyword>
<comment type="caution">
    <text evidence="6">The sequence shown here is derived from an EMBL/GenBank/DDBJ whole genome shotgun (WGS) entry which is preliminary data.</text>
</comment>
<evidence type="ECO:0000256" key="3">
    <source>
        <dbReference type="ARBA" id="ARBA00043995"/>
    </source>
</evidence>
<dbReference type="SUPFAM" id="SSF53756">
    <property type="entry name" value="UDP-Glycosyltransferase/glycogen phosphorylase"/>
    <property type="match status" value="1"/>
</dbReference>
<reference evidence="6 7" key="1">
    <citation type="submission" date="2020-08" db="EMBL/GenBank/DDBJ databases">
        <title>Genomic Encyclopedia of Type Strains, Phase IV (KMG-IV): sequencing the most valuable type-strain genomes for metagenomic binning, comparative biology and taxonomic classification.</title>
        <authorList>
            <person name="Goeker M."/>
        </authorList>
    </citation>
    <scope>NUCLEOTIDE SEQUENCE [LARGE SCALE GENOMIC DNA]</scope>
    <source>
        <strain evidence="6 7">DSM 22975</strain>
    </source>
</reference>
<dbReference type="PANTHER" id="PTHR30160">
    <property type="entry name" value="TETRAACYLDISACCHARIDE 4'-KINASE-RELATED"/>
    <property type="match status" value="1"/>
</dbReference>
<sequence>MSNMLIIGPAWVGDMVMSQSLYITLKQQHPHMKLHVMAPRWCLPLLARMPEVDKAIEMPLGHGDFNLAARWRLGRQLKNNKYGQAIILPNSLKSALIPLFAGIPLRTGWKGESRYGLLNDLRRNKESFPLMVERYCALAFPHRKMHSAKDLPAIPYPSLQVDTAQQTAVKERLSLTTERAVLGLCPGAEFGPAKRWPEQHYAAIAQRWIEQGGDVWIFGSAKDQPVARAIHAHLTPEQQAHCHLIAGTTSLTEALDLLAACHKVVSNDSGLMHIAAAVGTPLVAVYGSTSPGYTPPLSQKVKVVQTDISCRPCFKKQCPLKHLKCLTELSPDMVWQALAAL</sequence>
<gene>
    <name evidence="6" type="ORF">HNR75_002862</name>
</gene>
<dbReference type="Pfam" id="PF01075">
    <property type="entry name" value="Glyco_transf_9"/>
    <property type="match status" value="1"/>
</dbReference>
<protein>
    <recommendedName>
        <fullName evidence="4">lipopolysaccharide heptosyltransferase II</fullName>
        <ecNumber evidence="4">2.4.99.24</ecNumber>
    </recommendedName>
</protein>
<dbReference type="EC" id="2.4.99.24" evidence="4"/>
<evidence type="ECO:0000256" key="2">
    <source>
        <dbReference type="ARBA" id="ARBA00022679"/>
    </source>
</evidence>
<comment type="similarity">
    <text evidence="3">Belongs to the glycosyltransferase 9 family.</text>
</comment>
<dbReference type="AlphaFoldDB" id="A0A841GNP7"/>
<keyword evidence="7" id="KW-1185">Reference proteome</keyword>
<evidence type="ECO:0000313" key="6">
    <source>
        <dbReference type="EMBL" id="MBB6056915.1"/>
    </source>
</evidence>
<name>A0A841GNP7_9GAMM</name>
<dbReference type="GO" id="GO:0005829">
    <property type="term" value="C:cytosol"/>
    <property type="evidence" value="ECO:0007669"/>
    <property type="project" value="TreeGrafter"/>
</dbReference>
<dbReference type="Proteomes" id="UP000585721">
    <property type="component" value="Unassembled WGS sequence"/>
</dbReference>
<organism evidence="6 7">
    <name type="scientific">Tolumonas osonensis</name>
    <dbReference type="NCBI Taxonomy" id="675874"/>
    <lineage>
        <taxon>Bacteria</taxon>
        <taxon>Pseudomonadati</taxon>
        <taxon>Pseudomonadota</taxon>
        <taxon>Gammaproteobacteria</taxon>
        <taxon>Aeromonadales</taxon>
        <taxon>Aeromonadaceae</taxon>
        <taxon>Tolumonas</taxon>
    </lineage>
</organism>
<accession>A0A841GNP7</accession>
<evidence type="ECO:0000256" key="5">
    <source>
        <dbReference type="ARBA" id="ARBA00047503"/>
    </source>
</evidence>
<dbReference type="Gene3D" id="3.40.50.2000">
    <property type="entry name" value="Glycogen Phosphorylase B"/>
    <property type="match status" value="2"/>
</dbReference>
<dbReference type="NCBIfam" id="TIGR02195">
    <property type="entry name" value="heptsyl_trn_II"/>
    <property type="match status" value="1"/>
</dbReference>
<dbReference type="EMBL" id="JACHGR010000011">
    <property type="protein sequence ID" value="MBB6056915.1"/>
    <property type="molecule type" value="Genomic_DNA"/>
</dbReference>
<proteinExistence type="inferred from homology"/>
<dbReference type="PANTHER" id="PTHR30160:SF7">
    <property type="entry name" value="ADP-HEPTOSE--LPS HEPTOSYLTRANSFERASE 2"/>
    <property type="match status" value="1"/>
</dbReference>
<dbReference type="InterPro" id="IPR011910">
    <property type="entry name" value="RfaF"/>
</dbReference>
<dbReference type="CDD" id="cd03789">
    <property type="entry name" value="GT9_LPS_heptosyltransferase"/>
    <property type="match status" value="1"/>
</dbReference>
<comment type="catalytic activity">
    <reaction evidence="5">
        <text>an L-alpha-D-Hep-(1-&gt;5)-[alpha-Kdo-(2-&gt;4)]-alpha-Kdo-(2-&gt;6)-lipid A + ADP-L-glycero-beta-D-manno-heptose = an L-alpha-D-Hep-(1-&gt;3)-L-alpha-D-Hep-(1-&gt;5)-[alpha-Kdo-(2-&gt;4)]-alpha-Kdo-(2-&gt;6)-lipid A + ADP + H(+)</text>
        <dbReference type="Rhea" id="RHEA:74071"/>
        <dbReference type="ChEBI" id="CHEBI:15378"/>
        <dbReference type="ChEBI" id="CHEBI:61506"/>
        <dbReference type="ChEBI" id="CHEBI:193068"/>
        <dbReference type="ChEBI" id="CHEBI:193069"/>
        <dbReference type="ChEBI" id="CHEBI:456216"/>
        <dbReference type="EC" id="2.4.99.24"/>
    </reaction>
</comment>
<evidence type="ECO:0000256" key="4">
    <source>
        <dbReference type="ARBA" id="ARBA00044042"/>
    </source>
</evidence>
<dbReference type="InterPro" id="IPR002201">
    <property type="entry name" value="Glyco_trans_9"/>
</dbReference>
<dbReference type="InterPro" id="IPR051199">
    <property type="entry name" value="LPS_LOS_Heptosyltrfase"/>
</dbReference>
<dbReference type="RefSeq" id="WP_188027634.1">
    <property type="nucleotide sequence ID" value="NZ_JACHGR010000011.1"/>
</dbReference>
<dbReference type="FunFam" id="3.40.50.2000:FF:000023">
    <property type="entry name" value="ADP-heptose--LPS heptosyltransferase II"/>
    <property type="match status" value="1"/>
</dbReference>
<dbReference type="GO" id="GO:0009244">
    <property type="term" value="P:lipopolysaccharide core region biosynthetic process"/>
    <property type="evidence" value="ECO:0007669"/>
    <property type="project" value="TreeGrafter"/>
</dbReference>
<dbReference type="GO" id="GO:0008713">
    <property type="term" value="F:ADP-heptose-lipopolysaccharide heptosyltransferase activity"/>
    <property type="evidence" value="ECO:0007669"/>
    <property type="project" value="UniProtKB-EC"/>
</dbReference>